<organism evidence="1 2">
    <name type="scientific">Hyalangium rubrum</name>
    <dbReference type="NCBI Taxonomy" id="3103134"/>
    <lineage>
        <taxon>Bacteria</taxon>
        <taxon>Pseudomonadati</taxon>
        <taxon>Myxococcota</taxon>
        <taxon>Myxococcia</taxon>
        <taxon>Myxococcales</taxon>
        <taxon>Cystobacterineae</taxon>
        <taxon>Archangiaceae</taxon>
        <taxon>Hyalangium</taxon>
    </lineage>
</organism>
<name>A0ABU5HGB5_9BACT</name>
<keyword evidence="2" id="KW-1185">Reference proteome</keyword>
<dbReference type="RefSeq" id="WP_321551202.1">
    <property type="nucleotide sequence ID" value="NZ_JAXIVS010000020.1"/>
</dbReference>
<evidence type="ECO:0000313" key="2">
    <source>
        <dbReference type="Proteomes" id="UP001291309"/>
    </source>
</evidence>
<evidence type="ECO:0008006" key="3">
    <source>
        <dbReference type="Google" id="ProtNLM"/>
    </source>
</evidence>
<comment type="caution">
    <text evidence="1">The sequence shown here is derived from an EMBL/GenBank/DDBJ whole genome shotgun (WGS) entry which is preliminary data.</text>
</comment>
<reference evidence="1 2" key="1">
    <citation type="submission" date="2023-12" db="EMBL/GenBank/DDBJ databases">
        <title>the genome sequence of Hyalangium sp. s54d21.</title>
        <authorList>
            <person name="Zhang X."/>
        </authorList>
    </citation>
    <scope>NUCLEOTIDE SEQUENCE [LARGE SCALE GENOMIC DNA]</scope>
    <source>
        <strain evidence="2">s54d21</strain>
    </source>
</reference>
<protein>
    <recommendedName>
        <fullName evidence="3">Transcriptional regulator</fullName>
    </recommendedName>
</protein>
<gene>
    <name evidence="1" type="ORF">SYV04_39240</name>
</gene>
<sequence length="150" mass="17158">MTQRTDVVFVPRINVNEGITVGQITHACLVGTPGFLFLFPHHAREFLENTPTSTRWKVSPDEMPEAVEKFLSEKLSLEKLEKELTTVLSKDKSQRRIFPVDQLERFAIQVGFWIFGGVSIQMAGEDRKVINVPGKATRQKLHDFYATRLK</sequence>
<accession>A0ABU5HGB5</accession>
<proteinExistence type="predicted"/>
<dbReference type="EMBL" id="JAXIVS010000020">
    <property type="protein sequence ID" value="MDY7232488.1"/>
    <property type="molecule type" value="Genomic_DNA"/>
</dbReference>
<evidence type="ECO:0000313" key="1">
    <source>
        <dbReference type="EMBL" id="MDY7232488.1"/>
    </source>
</evidence>
<dbReference type="Proteomes" id="UP001291309">
    <property type="component" value="Unassembled WGS sequence"/>
</dbReference>